<name>A0A9X1EC55_9STAP</name>
<evidence type="ECO:0000313" key="4">
    <source>
        <dbReference type="Proteomes" id="UP001255050"/>
    </source>
</evidence>
<dbReference type="GeneID" id="72415416"/>
<reference evidence="1 3" key="1">
    <citation type="journal article" date="2020" name="Access Microbiol">
        <title>Isolation and genome sequencing of Staphylococcus schleiferi subspecies coagulans from Antarctic seals.</title>
        <authorList>
            <person name="Foster G."/>
            <person name="Robb A."/>
            <person name="Paterson G.K."/>
        </authorList>
    </citation>
    <scope>NUCLEOTIDE SEQUENCE [LARGE SCALE GENOMIC DNA]</scope>
    <source>
        <strain evidence="1 3">M615/02/4</strain>
    </source>
</reference>
<protein>
    <submittedName>
        <fullName evidence="1">Staphylopine biosynthesis dehydrogenase</fullName>
    </submittedName>
</protein>
<dbReference type="NCBIfam" id="NF033600">
    <property type="entry name" value="staphylopine_DH"/>
    <property type="match status" value="1"/>
</dbReference>
<dbReference type="AlphaFoldDB" id="A0A9X1EC55"/>
<comment type="caution">
    <text evidence="1">The sequence shown here is derived from an EMBL/GenBank/DDBJ whole genome shotgun (WGS) entry which is preliminary data.</text>
</comment>
<gene>
    <name evidence="1" type="primary">cntM</name>
    <name evidence="1" type="ORF">HR081_05330</name>
    <name evidence="2" type="ORF">RCO12_08225</name>
</gene>
<organism evidence="1 3">
    <name type="scientific">Staphylococcus coagulans</name>
    <dbReference type="NCBI Taxonomy" id="74706"/>
    <lineage>
        <taxon>Bacteria</taxon>
        <taxon>Bacillati</taxon>
        <taxon>Bacillota</taxon>
        <taxon>Bacilli</taxon>
        <taxon>Bacillales</taxon>
        <taxon>Staphylococcaceae</taxon>
        <taxon>Staphylococcus</taxon>
    </lineage>
</organism>
<reference evidence="2 4" key="2">
    <citation type="submission" date="2023-08" db="EMBL/GenBank/DDBJ databases">
        <title>Whole genome sequencing of Staphylococcus coagulans NN-2474.</title>
        <authorList>
            <person name="Kropotov V.S."/>
            <person name="Boriskina E.V."/>
            <person name="Gordinskaya N.A."/>
            <person name="Shkurkina I.S."/>
            <person name="Kryazhev D.V."/>
            <person name="Alekseeva A.E."/>
            <person name="Makhova M.A."/>
        </authorList>
    </citation>
    <scope>NUCLEOTIDE SEQUENCE [LARGE SCALE GENOMIC DNA]</scope>
    <source>
        <strain evidence="2 4">NN-2474</strain>
    </source>
</reference>
<proteinExistence type="predicted"/>
<dbReference type="EMBL" id="JAVJGV010000037">
    <property type="protein sequence ID" value="MDR5603420.1"/>
    <property type="molecule type" value="Genomic_DNA"/>
</dbReference>
<evidence type="ECO:0000313" key="2">
    <source>
        <dbReference type="EMBL" id="MDR5603420.1"/>
    </source>
</evidence>
<accession>A0A9X1EC55</accession>
<dbReference type="Gene3D" id="3.40.50.720">
    <property type="entry name" value="NAD(P)-binding Rossmann-like Domain"/>
    <property type="match status" value="1"/>
</dbReference>
<sequence>MSKSVLIAGTGPVAIQLAVLFDQYSDNQIAMASRSLQSEKSRKFIEAYQQTQKVEVSVQNEAHQQLAGEAMLAEVYESYHDIQKQYDVLVLACTADAYSEVLSQISERVLTQLKSVVLISPTFGSHMIVKQQLQAYQPNIEVISFSTYLGDTGVMDVDQPHRVITKGVKKRLYIGSTQSNTQTFQEMVALMTQIGVPVTVVEHPLQAESRNSSLYVHPALFMNMHALKAVFQGTDVPFFVYKLFPEGPITMKCITEMRLMWQEVMHILQEMNIETLNLLKFMVKENYPLREETIDASKIEAFETLSPVEQEYLLYVRYTGILIDPFSKPDATGKYFDFSAVPFKHVFQNESGEWQIPRMPSEDYYRTQIMRGIARVLKINTPMMDTFMHRYEAQLEAFQASHRNDSFSSQFKVQDFAHDIACIESQLMSH</sequence>
<evidence type="ECO:0000313" key="3">
    <source>
        <dbReference type="Proteomes" id="UP000524893"/>
    </source>
</evidence>
<dbReference type="Proteomes" id="UP001255050">
    <property type="component" value="Unassembled WGS sequence"/>
</dbReference>
<dbReference type="Pfam" id="PF10100">
    <property type="entry name" value="Staph_opine_DH"/>
    <property type="match status" value="1"/>
</dbReference>
<dbReference type="Proteomes" id="UP000524893">
    <property type="component" value="Unassembled WGS sequence"/>
</dbReference>
<dbReference type="InterPro" id="IPR053620">
    <property type="entry name" value="Staphylopine_dehydrogenase"/>
</dbReference>
<dbReference type="InterPro" id="IPR016935">
    <property type="entry name" value="Opine_metallophore_DH"/>
</dbReference>
<dbReference type="EMBL" id="JABTCN010000011">
    <property type="protein sequence ID" value="MBA8776338.1"/>
    <property type="molecule type" value="Genomic_DNA"/>
</dbReference>
<evidence type="ECO:0000313" key="1">
    <source>
        <dbReference type="EMBL" id="MBA8776338.1"/>
    </source>
</evidence>
<dbReference type="RefSeq" id="WP_060830427.1">
    <property type="nucleotide sequence ID" value="NZ_CP092966.1"/>
</dbReference>
<keyword evidence="4" id="KW-1185">Reference proteome</keyword>